<feature type="transmembrane region" description="Helical" evidence="2">
    <location>
        <begin position="395"/>
        <end position="421"/>
    </location>
</feature>
<feature type="compositionally biased region" description="Basic and acidic residues" evidence="1">
    <location>
        <begin position="629"/>
        <end position="652"/>
    </location>
</feature>
<keyword evidence="2" id="KW-0812">Transmembrane</keyword>
<keyword evidence="4" id="KW-1185">Reference proteome</keyword>
<feature type="compositionally biased region" description="Low complexity" evidence="1">
    <location>
        <begin position="101"/>
        <end position="113"/>
    </location>
</feature>
<dbReference type="PANTHER" id="PTHR35872">
    <property type="entry name" value="INTEGRAL MEMBRANE PROTEIN (AFU_ORTHOLOGUE AFUA_5G07110)"/>
    <property type="match status" value="1"/>
</dbReference>
<evidence type="ECO:0000256" key="1">
    <source>
        <dbReference type="SAM" id="MobiDB-lite"/>
    </source>
</evidence>
<feature type="region of interest" description="Disordered" evidence="1">
    <location>
        <begin position="1"/>
        <end position="169"/>
    </location>
</feature>
<gene>
    <name evidence="3" type="ORF">CC86DRAFT_369527</name>
</gene>
<dbReference type="Proteomes" id="UP000799424">
    <property type="component" value="Unassembled WGS sequence"/>
</dbReference>
<evidence type="ECO:0000313" key="4">
    <source>
        <dbReference type="Proteomes" id="UP000799424"/>
    </source>
</evidence>
<evidence type="ECO:0000313" key="3">
    <source>
        <dbReference type="EMBL" id="KAF2827395.1"/>
    </source>
</evidence>
<feature type="compositionally biased region" description="Low complexity" evidence="1">
    <location>
        <begin position="128"/>
        <end position="139"/>
    </location>
</feature>
<feature type="compositionally biased region" description="Basic and acidic residues" evidence="1">
    <location>
        <begin position="672"/>
        <end position="684"/>
    </location>
</feature>
<evidence type="ECO:0008006" key="5">
    <source>
        <dbReference type="Google" id="ProtNLM"/>
    </source>
</evidence>
<dbReference type="InterPro" id="IPR021369">
    <property type="entry name" value="DUF2985"/>
</dbReference>
<dbReference type="AlphaFoldDB" id="A0A6A7A496"/>
<dbReference type="OrthoDB" id="3365211at2759"/>
<feature type="region of interest" description="Disordered" evidence="1">
    <location>
        <begin position="211"/>
        <end position="236"/>
    </location>
</feature>
<accession>A0A6A7A496</accession>
<keyword evidence="2" id="KW-0472">Membrane</keyword>
<feature type="transmembrane region" description="Helical" evidence="2">
    <location>
        <begin position="552"/>
        <end position="578"/>
    </location>
</feature>
<feature type="region of interest" description="Disordered" evidence="1">
    <location>
        <begin position="629"/>
        <end position="684"/>
    </location>
</feature>
<keyword evidence="2" id="KW-1133">Transmembrane helix</keyword>
<evidence type="ECO:0000256" key="2">
    <source>
        <dbReference type="SAM" id="Phobius"/>
    </source>
</evidence>
<feature type="transmembrane region" description="Helical" evidence="2">
    <location>
        <begin position="427"/>
        <end position="450"/>
    </location>
</feature>
<feature type="transmembrane region" description="Helical" evidence="2">
    <location>
        <begin position="584"/>
        <end position="607"/>
    </location>
</feature>
<sequence length="684" mass="76146">MDKFKVKTRTARNKLAEATSSGSGQGALHVPHSSLAPHDNSSTHGVNEGFLGPLPGTQARDFAAPEDQPVRQPVVEPPTSLQSSVDAGQPVPKPSRHVPTSSKALPSLPSSSSRRARGIPVPARGSSQQQRRPPVGVRQASIGIRRMPSSNALRQVAQQPNPSSQRLSTPLPALDEEHALGQIPSNSSHSTAPKGDASRLTKIRSAVQTRVPFWGNKKQQRLSDSHTAPVQQSDNYSMDYTSDMVDVLDTLDPEVATLTSLTNVQNSLFIPNLPFLNRRPTYNLRRRNSETESLAEINRILAPAQAAQDEAYDGAPRLRRTETEGTTTTLATVATIDSQLSDSRYAVLPHGESLDGWTKHDKAEVNDHVRHMLHSKRSKFKRTMRGFGQYVKRPLGFLVTLYATLITLFGLAWVLFLIGWINVGGKQIYVVHIIDSVLVALFAIVGDGLAPFRAIDTYHMIYIAHYHHFTWSRRKKDMLPELHDPNDLPSTNAPISGPRVVDPEDPEQQWEFTVLTPKQQEKLEHHQSKFCKSHSFYKPHETETHHAFPLRFLIAIVVLLDCHSLLQISLGACTWGIYYKNRPFAITTVILICSISCNATAGLLIWLGDRRTRKKDVLERMNRQELTEEAIRQVEEKKRKESESDGDDEKKNKSAGRVSMDGIKRLQGLGGNEKKGRAEESAYP</sequence>
<dbReference type="PANTHER" id="PTHR35872:SF2">
    <property type="entry name" value="INTEGRAL MEMBRANE PROTEIN (AFU_ORTHOLOGUE AFUA_5G07110)"/>
    <property type="match status" value="1"/>
</dbReference>
<feature type="compositionally biased region" description="Polar residues" evidence="1">
    <location>
        <begin position="148"/>
        <end position="168"/>
    </location>
</feature>
<dbReference type="EMBL" id="MU006224">
    <property type="protein sequence ID" value="KAF2827395.1"/>
    <property type="molecule type" value="Genomic_DNA"/>
</dbReference>
<proteinExistence type="predicted"/>
<protein>
    <recommendedName>
        <fullName evidence="5">Integral membrane protein</fullName>
    </recommendedName>
</protein>
<feature type="compositionally biased region" description="Polar residues" evidence="1">
    <location>
        <begin position="225"/>
        <end position="236"/>
    </location>
</feature>
<dbReference type="Pfam" id="PF11204">
    <property type="entry name" value="DUF2985"/>
    <property type="match status" value="1"/>
</dbReference>
<name>A0A6A7A496_9PLEO</name>
<reference evidence="3" key="1">
    <citation type="journal article" date="2020" name="Stud. Mycol.">
        <title>101 Dothideomycetes genomes: a test case for predicting lifestyles and emergence of pathogens.</title>
        <authorList>
            <person name="Haridas S."/>
            <person name="Albert R."/>
            <person name="Binder M."/>
            <person name="Bloem J."/>
            <person name="Labutti K."/>
            <person name="Salamov A."/>
            <person name="Andreopoulos B."/>
            <person name="Baker S."/>
            <person name="Barry K."/>
            <person name="Bills G."/>
            <person name="Bluhm B."/>
            <person name="Cannon C."/>
            <person name="Castanera R."/>
            <person name="Culley D."/>
            <person name="Daum C."/>
            <person name="Ezra D."/>
            <person name="Gonzalez J."/>
            <person name="Henrissat B."/>
            <person name="Kuo A."/>
            <person name="Liang C."/>
            <person name="Lipzen A."/>
            <person name="Lutzoni F."/>
            <person name="Magnuson J."/>
            <person name="Mondo S."/>
            <person name="Nolan M."/>
            <person name="Ohm R."/>
            <person name="Pangilinan J."/>
            <person name="Park H.-J."/>
            <person name="Ramirez L."/>
            <person name="Alfaro M."/>
            <person name="Sun H."/>
            <person name="Tritt A."/>
            <person name="Yoshinaga Y."/>
            <person name="Zwiers L.-H."/>
            <person name="Turgeon B."/>
            <person name="Goodwin S."/>
            <person name="Spatafora J."/>
            <person name="Crous P."/>
            <person name="Grigoriev I."/>
        </authorList>
    </citation>
    <scope>NUCLEOTIDE SEQUENCE</scope>
    <source>
        <strain evidence="3">CBS 113818</strain>
    </source>
</reference>
<organism evidence="3 4">
    <name type="scientific">Ophiobolus disseminans</name>
    <dbReference type="NCBI Taxonomy" id="1469910"/>
    <lineage>
        <taxon>Eukaryota</taxon>
        <taxon>Fungi</taxon>
        <taxon>Dikarya</taxon>
        <taxon>Ascomycota</taxon>
        <taxon>Pezizomycotina</taxon>
        <taxon>Dothideomycetes</taxon>
        <taxon>Pleosporomycetidae</taxon>
        <taxon>Pleosporales</taxon>
        <taxon>Pleosporineae</taxon>
        <taxon>Phaeosphaeriaceae</taxon>
        <taxon>Ophiobolus</taxon>
    </lineage>
</organism>
<feature type="compositionally biased region" description="Basic residues" evidence="1">
    <location>
        <begin position="1"/>
        <end position="12"/>
    </location>
</feature>